<gene>
    <name evidence="1" type="ORF">ACFQGU_10445</name>
</gene>
<reference evidence="2" key="1">
    <citation type="journal article" date="2019" name="Int. J. Syst. Evol. Microbiol.">
        <title>The Global Catalogue of Microorganisms (GCM) 10K type strain sequencing project: providing services to taxonomists for standard genome sequencing and annotation.</title>
        <authorList>
            <consortium name="The Broad Institute Genomics Platform"/>
            <consortium name="The Broad Institute Genome Sequencing Center for Infectious Disease"/>
            <person name="Wu L."/>
            <person name="Ma J."/>
        </authorList>
    </citation>
    <scope>NUCLEOTIDE SEQUENCE [LARGE SCALE GENOMIC DNA]</scope>
    <source>
        <strain evidence="2">CGMCC 4.7317</strain>
    </source>
</reference>
<evidence type="ECO:0000313" key="1">
    <source>
        <dbReference type="EMBL" id="MFC6238300.1"/>
    </source>
</evidence>
<keyword evidence="1" id="KW-0503">Monooxygenase</keyword>
<dbReference type="Proteomes" id="UP001596138">
    <property type="component" value="Unassembled WGS sequence"/>
</dbReference>
<dbReference type="SUPFAM" id="SSF51412">
    <property type="entry name" value="Inosine monophosphate dehydrogenase (IMPDH)"/>
    <property type="match status" value="1"/>
</dbReference>
<dbReference type="Gene3D" id="3.20.20.70">
    <property type="entry name" value="Aldolase class I"/>
    <property type="match status" value="1"/>
</dbReference>
<dbReference type="PANTHER" id="PTHR32332">
    <property type="entry name" value="2-NITROPROPANE DIOXYGENASE"/>
    <property type="match status" value="1"/>
</dbReference>
<sequence>MSPTTLPRVIQGGMGVAVSSWHLARTVASAGGLGVVSGTGLDIVLARRLQDGDPDGDVRRALAAFPVPEIADEILERYFVEGGKAPEAPYLPTSRPSLSPSVRADRLIVAANFVEVWLAREGHTGTVGINYLEKIQMTTPASAYGAMLAGVDAVLMGAGIPAHIPAMLTTLAQHGTTALPVDVADAGDEKFVIAFDPVATLGVTLAPLARPTFLAIVSSHVLAAYLARDEVTRPDGFVIEAPTAGGHNAPPRGKLVVDDLGQPVYGPRDEANLTAMVDLGLPFWLAGSFGTPERLREALELGAAGIQVGTLFALSLDSGFRDDLRDALLKSIADDTLVVRTDALASPTGFPFKVVQMEGTLSDTALHHARTTVCDLGHLRQPFRKADGDIDYRCASEPAAIFVRKGGEAGATDGRVCLCNALCASVGLPQVRKGGEPELPLITLGDDLVGARVLLASHPGGWTADTAVRWLQGEPA</sequence>
<dbReference type="GO" id="GO:0004497">
    <property type="term" value="F:monooxygenase activity"/>
    <property type="evidence" value="ECO:0007669"/>
    <property type="project" value="UniProtKB-KW"/>
</dbReference>
<dbReference type="PANTHER" id="PTHR32332:SF33">
    <property type="entry name" value="NITRONATE MONOOXYGENASE DOMAIN-CONTAINING PROTEIN"/>
    <property type="match status" value="1"/>
</dbReference>
<dbReference type="Pfam" id="PF03060">
    <property type="entry name" value="NMO"/>
    <property type="match status" value="1"/>
</dbReference>
<dbReference type="EMBL" id="JBHSTI010000008">
    <property type="protein sequence ID" value="MFC6238300.1"/>
    <property type="molecule type" value="Genomic_DNA"/>
</dbReference>
<comment type="caution">
    <text evidence="1">The sequence shown here is derived from an EMBL/GenBank/DDBJ whole genome shotgun (WGS) entry which is preliminary data.</text>
</comment>
<dbReference type="InterPro" id="IPR013785">
    <property type="entry name" value="Aldolase_TIM"/>
</dbReference>
<name>A0ABW1T2M7_9ACTN</name>
<protein>
    <submittedName>
        <fullName evidence="1">Nitronate monooxygenase</fullName>
    </submittedName>
</protein>
<evidence type="ECO:0000313" key="2">
    <source>
        <dbReference type="Proteomes" id="UP001596138"/>
    </source>
</evidence>
<proteinExistence type="predicted"/>
<accession>A0ABW1T2M7</accession>
<dbReference type="RefSeq" id="WP_386766396.1">
    <property type="nucleotide sequence ID" value="NZ_JBHSTI010000008.1"/>
</dbReference>
<keyword evidence="2" id="KW-1185">Reference proteome</keyword>
<keyword evidence="1" id="KW-0560">Oxidoreductase</keyword>
<organism evidence="1 2">
    <name type="scientific">Longivirga aurantiaca</name>
    <dbReference type="NCBI Taxonomy" id="1837743"/>
    <lineage>
        <taxon>Bacteria</taxon>
        <taxon>Bacillati</taxon>
        <taxon>Actinomycetota</taxon>
        <taxon>Actinomycetes</taxon>
        <taxon>Sporichthyales</taxon>
        <taxon>Sporichthyaceae</taxon>
        <taxon>Longivirga</taxon>
    </lineage>
</organism>